<organism evidence="2 3">
    <name type="scientific">Marinoscillum furvescens DSM 4134</name>
    <dbReference type="NCBI Taxonomy" id="1122208"/>
    <lineage>
        <taxon>Bacteria</taxon>
        <taxon>Pseudomonadati</taxon>
        <taxon>Bacteroidota</taxon>
        <taxon>Cytophagia</taxon>
        <taxon>Cytophagales</taxon>
        <taxon>Reichenbachiellaceae</taxon>
        <taxon>Marinoscillum</taxon>
    </lineage>
</organism>
<feature type="chain" id="PRO_5017768222" evidence="1">
    <location>
        <begin position="19"/>
        <end position="278"/>
    </location>
</feature>
<sequence>MRRLTLSLGLVTAMFVMACEDDTEVDITAPTITLEEPVMGESFAAGEELHFDAMFEDDVELATFNLSIHDNFNGHSHGRVAVTPFDFDQSYTLSGKTQDVHEHIDIPVDATAGPYHLVVDAIDAAGNATNFADGSSKEVEIWITNEEMAHVHFEDANGTEVEEYEGVVGEELKFYGEIEDEVGTLDHIEIVVGHLEDAEEHDHDHSHGRVLEENIYDKDVEAEGETSVLLQDLLEGESIVVTQSDLDELEEGEHLYLIVKVTDSDGNIARHSIEIHFD</sequence>
<keyword evidence="1" id="KW-0732">Signal</keyword>
<dbReference type="AlphaFoldDB" id="A0A3D9KW88"/>
<dbReference type="InterPro" id="IPR013783">
    <property type="entry name" value="Ig-like_fold"/>
</dbReference>
<feature type="signal peptide" evidence="1">
    <location>
        <begin position="1"/>
        <end position="18"/>
    </location>
</feature>
<dbReference type="EMBL" id="QREG01000032">
    <property type="protein sequence ID" value="RED92236.1"/>
    <property type="molecule type" value="Genomic_DNA"/>
</dbReference>
<proteinExistence type="predicted"/>
<gene>
    <name evidence="2" type="ORF">C7460_13248</name>
</gene>
<keyword evidence="3" id="KW-1185">Reference proteome</keyword>
<evidence type="ECO:0000313" key="3">
    <source>
        <dbReference type="Proteomes" id="UP000256779"/>
    </source>
</evidence>
<dbReference type="RefSeq" id="WP_115870326.1">
    <property type="nucleotide sequence ID" value="NZ_QREG01000032.1"/>
</dbReference>
<comment type="caution">
    <text evidence="2">The sequence shown here is derived from an EMBL/GenBank/DDBJ whole genome shotgun (WGS) entry which is preliminary data.</text>
</comment>
<protein>
    <submittedName>
        <fullName evidence="2">Uncharacterized protein DUF4625</fullName>
    </submittedName>
</protein>
<dbReference type="InterPro" id="IPR027829">
    <property type="entry name" value="DUF4625"/>
</dbReference>
<reference evidence="2 3" key="1">
    <citation type="submission" date="2018-07" db="EMBL/GenBank/DDBJ databases">
        <title>Genomic Encyclopedia of Type Strains, Phase IV (KMG-IV): sequencing the most valuable type-strain genomes for metagenomic binning, comparative biology and taxonomic classification.</title>
        <authorList>
            <person name="Goeker M."/>
        </authorList>
    </citation>
    <scope>NUCLEOTIDE SEQUENCE [LARGE SCALE GENOMIC DNA]</scope>
    <source>
        <strain evidence="2 3">DSM 4134</strain>
    </source>
</reference>
<dbReference type="Gene3D" id="2.60.40.10">
    <property type="entry name" value="Immunoglobulins"/>
    <property type="match status" value="1"/>
</dbReference>
<name>A0A3D9KW88_MARFU</name>
<evidence type="ECO:0000256" key="1">
    <source>
        <dbReference type="SAM" id="SignalP"/>
    </source>
</evidence>
<dbReference type="PROSITE" id="PS51257">
    <property type="entry name" value="PROKAR_LIPOPROTEIN"/>
    <property type="match status" value="1"/>
</dbReference>
<dbReference type="Proteomes" id="UP000256779">
    <property type="component" value="Unassembled WGS sequence"/>
</dbReference>
<evidence type="ECO:0000313" key="2">
    <source>
        <dbReference type="EMBL" id="RED92236.1"/>
    </source>
</evidence>
<accession>A0A3D9KW88</accession>
<dbReference type="OrthoDB" id="670730at2"/>
<dbReference type="Pfam" id="PF15418">
    <property type="entry name" value="DUF4625"/>
    <property type="match status" value="1"/>
</dbReference>